<name>A0ABV2DHQ1_9HYPH</name>
<keyword evidence="6 8" id="KW-1133">Transmembrane helix</keyword>
<evidence type="ECO:0000256" key="4">
    <source>
        <dbReference type="ARBA" id="ARBA00022475"/>
    </source>
</evidence>
<dbReference type="Proteomes" id="UP001548832">
    <property type="component" value="Unassembled WGS sequence"/>
</dbReference>
<organism evidence="10 11">
    <name type="scientific">Mesorhizobium shangrilense</name>
    <dbReference type="NCBI Taxonomy" id="460060"/>
    <lineage>
        <taxon>Bacteria</taxon>
        <taxon>Pseudomonadati</taxon>
        <taxon>Pseudomonadota</taxon>
        <taxon>Alphaproteobacteria</taxon>
        <taxon>Hyphomicrobiales</taxon>
        <taxon>Phyllobacteriaceae</taxon>
        <taxon>Mesorhizobium</taxon>
    </lineage>
</organism>
<keyword evidence="3 8" id="KW-0813">Transport</keyword>
<dbReference type="Pfam" id="PF00528">
    <property type="entry name" value="BPD_transp_1"/>
    <property type="match status" value="1"/>
</dbReference>
<feature type="transmembrane region" description="Helical" evidence="8">
    <location>
        <begin position="104"/>
        <end position="130"/>
    </location>
</feature>
<keyword evidence="4" id="KW-1003">Cell membrane</keyword>
<feature type="transmembrane region" description="Helical" evidence="8">
    <location>
        <begin position="63"/>
        <end position="83"/>
    </location>
</feature>
<comment type="subcellular location">
    <subcellularLocation>
        <location evidence="1 8">Cell membrane</location>
        <topology evidence="1 8">Multi-pass membrane protein</topology>
    </subcellularLocation>
</comment>
<evidence type="ECO:0000256" key="3">
    <source>
        <dbReference type="ARBA" id="ARBA00022448"/>
    </source>
</evidence>
<gene>
    <name evidence="10" type="ORF">ABVQ20_21630</name>
</gene>
<evidence type="ECO:0000256" key="7">
    <source>
        <dbReference type="ARBA" id="ARBA00023136"/>
    </source>
</evidence>
<feature type="transmembrane region" description="Helical" evidence="8">
    <location>
        <begin position="191"/>
        <end position="216"/>
    </location>
</feature>
<evidence type="ECO:0000313" key="10">
    <source>
        <dbReference type="EMBL" id="MET2829578.1"/>
    </source>
</evidence>
<feature type="domain" description="ABC transmembrane type-1" evidence="9">
    <location>
        <begin position="57"/>
        <end position="265"/>
    </location>
</feature>
<evidence type="ECO:0000256" key="2">
    <source>
        <dbReference type="ARBA" id="ARBA00007069"/>
    </source>
</evidence>
<dbReference type="InterPro" id="IPR035906">
    <property type="entry name" value="MetI-like_sf"/>
</dbReference>
<comment type="caution">
    <text evidence="10">The sequence shown here is derived from an EMBL/GenBank/DDBJ whole genome shotgun (WGS) entry which is preliminary data.</text>
</comment>
<dbReference type="SUPFAM" id="SSF161098">
    <property type="entry name" value="MetI-like"/>
    <property type="match status" value="1"/>
</dbReference>
<accession>A0ABV2DHQ1</accession>
<dbReference type="InterPro" id="IPR000515">
    <property type="entry name" value="MetI-like"/>
</dbReference>
<keyword evidence="5 8" id="KW-0812">Transmembrane</keyword>
<evidence type="ECO:0000256" key="1">
    <source>
        <dbReference type="ARBA" id="ARBA00004651"/>
    </source>
</evidence>
<dbReference type="EMBL" id="JBEWSZ010000001">
    <property type="protein sequence ID" value="MET2829578.1"/>
    <property type="molecule type" value="Genomic_DNA"/>
</dbReference>
<keyword evidence="11" id="KW-1185">Reference proteome</keyword>
<proteinExistence type="inferred from homology"/>
<evidence type="ECO:0000256" key="5">
    <source>
        <dbReference type="ARBA" id="ARBA00022692"/>
    </source>
</evidence>
<evidence type="ECO:0000313" key="11">
    <source>
        <dbReference type="Proteomes" id="UP001548832"/>
    </source>
</evidence>
<dbReference type="RefSeq" id="WP_354461507.1">
    <property type="nucleotide sequence ID" value="NZ_JBEWSZ010000001.1"/>
</dbReference>
<dbReference type="PANTHER" id="PTHR42929:SF1">
    <property type="entry name" value="INNER MEMBRANE ABC TRANSPORTER PERMEASE PROTEIN YDCU-RELATED"/>
    <property type="match status" value="1"/>
</dbReference>
<comment type="similarity">
    <text evidence="2">Belongs to the binding-protein-dependent transport system permease family. CysTW subfamily.</text>
</comment>
<feature type="transmembrane region" description="Helical" evidence="8">
    <location>
        <begin position="150"/>
        <end position="170"/>
    </location>
</feature>
<dbReference type="PROSITE" id="PS50928">
    <property type="entry name" value="ABC_TM1"/>
    <property type="match status" value="1"/>
</dbReference>
<dbReference type="PANTHER" id="PTHR42929">
    <property type="entry name" value="INNER MEMBRANE ABC TRANSPORTER PERMEASE PROTEIN YDCU-RELATED-RELATED"/>
    <property type="match status" value="1"/>
</dbReference>
<feature type="transmembrane region" description="Helical" evidence="8">
    <location>
        <begin position="250"/>
        <end position="269"/>
    </location>
</feature>
<evidence type="ECO:0000256" key="8">
    <source>
        <dbReference type="RuleBase" id="RU363032"/>
    </source>
</evidence>
<sequence length="277" mass="29678">MNRHWLTWIGLAPFLAFVLAFEILPVLTLLRSSLTGEGGPTLDNFARALTPTTLTAFTNSLKLAVATAFGGTLFGSVVAYAIVTSHSPAMRHAMTALANVAANFGGAPLAFAFVITLGSTGFVTLLLGYLGIQLYPDFRIYSITGLGIAYLYFQTPLAILLVMPALLGLRPEWREAAEILGATTLQYWRRVALPILAPAISASFFLVFANAFGAYATAWTLTGSDVNLIPVQIAALVRGEVVLDPALADALAILSLLVMAACLLAYQYFARRMRRTA</sequence>
<reference evidence="10 11" key="1">
    <citation type="submission" date="2024-06" db="EMBL/GenBank/DDBJ databases">
        <authorList>
            <person name="Kim D.-U."/>
        </authorList>
    </citation>
    <scope>NUCLEOTIDE SEQUENCE [LARGE SCALE GENOMIC DNA]</scope>
    <source>
        <strain evidence="10 11">KACC15460</strain>
    </source>
</reference>
<evidence type="ECO:0000259" key="9">
    <source>
        <dbReference type="PROSITE" id="PS50928"/>
    </source>
</evidence>
<keyword evidence="7 8" id="KW-0472">Membrane</keyword>
<dbReference type="CDD" id="cd06261">
    <property type="entry name" value="TM_PBP2"/>
    <property type="match status" value="1"/>
</dbReference>
<protein>
    <submittedName>
        <fullName evidence="10">ABC transporter permease subunit</fullName>
    </submittedName>
</protein>
<evidence type="ECO:0000256" key="6">
    <source>
        <dbReference type="ARBA" id="ARBA00022989"/>
    </source>
</evidence>
<dbReference type="Gene3D" id="1.10.3720.10">
    <property type="entry name" value="MetI-like"/>
    <property type="match status" value="1"/>
</dbReference>